<dbReference type="Proteomes" id="UP000695023">
    <property type="component" value="Unplaced"/>
</dbReference>
<feature type="domain" description="Protein kinase" evidence="4">
    <location>
        <begin position="1"/>
        <end position="47"/>
    </location>
</feature>
<dbReference type="SUPFAM" id="SSF56112">
    <property type="entry name" value="Protein kinase-like (PK-like)"/>
    <property type="match status" value="1"/>
</dbReference>
<dbReference type="PANTHER" id="PTHR46538">
    <property type="entry name" value="PROTEIN KINASE DOMAIN-CONTAINING PROTEIN"/>
    <property type="match status" value="1"/>
</dbReference>
<dbReference type="InterPro" id="IPR051585">
    <property type="entry name" value="STE20_Ser/Thr_Kinases"/>
</dbReference>
<gene>
    <name evidence="7" type="primary">LOC102200828</name>
</gene>
<dbReference type="GO" id="GO:0004674">
    <property type="term" value="F:protein serine/threonine kinase activity"/>
    <property type="evidence" value="ECO:0007669"/>
    <property type="project" value="UniProtKB-KW"/>
</dbReference>
<dbReference type="InterPro" id="IPR011009">
    <property type="entry name" value="Kinase-like_dom_sf"/>
</dbReference>
<reference evidence="7" key="1">
    <citation type="submission" date="2025-08" db="UniProtKB">
        <authorList>
            <consortium name="RefSeq"/>
        </authorList>
    </citation>
    <scope>IDENTIFICATION</scope>
</reference>
<evidence type="ECO:0000313" key="7">
    <source>
        <dbReference type="RefSeq" id="XP_005753732.1"/>
    </source>
</evidence>
<dbReference type="Gene3D" id="1.10.510.10">
    <property type="entry name" value="Transferase(Phosphotransferase) domain 1"/>
    <property type="match status" value="1"/>
</dbReference>
<evidence type="ECO:0000256" key="3">
    <source>
        <dbReference type="SAM" id="MobiDB-lite"/>
    </source>
</evidence>
<keyword evidence="2" id="KW-0418">Kinase</keyword>
<dbReference type="GO" id="GO:0005524">
    <property type="term" value="F:ATP binding"/>
    <property type="evidence" value="ECO:0007669"/>
    <property type="project" value="InterPro"/>
</dbReference>
<dbReference type="Gene3D" id="1.10.287.4270">
    <property type="match status" value="2"/>
</dbReference>
<dbReference type="InterPro" id="IPR011524">
    <property type="entry name" value="SARAH_dom"/>
</dbReference>
<dbReference type="InterPro" id="IPR024205">
    <property type="entry name" value="Mst1_2_SARAH_domain"/>
</dbReference>
<dbReference type="FunFam" id="4.10.170.10:FF:000002">
    <property type="entry name" value="serine/threonine-protein kinase 3"/>
    <property type="match status" value="1"/>
</dbReference>
<dbReference type="PANTHER" id="PTHR46538:SF3">
    <property type="entry name" value="PROTEIN KINASE DOMAIN-CONTAINING PROTEIN"/>
    <property type="match status" value="1"/>
</dbReference>
<name>A0A9Y3S8X6_9CICH</name>
<dbReference type="RefSeq" id="XP_005753732.1">
    <property type="nucleotide sequence ID" value="XM_005753675.1"/>
</dbReference>
<dbReference type="CDD" id="cd21887">
    <property type="entry name" value="SARAH_MST1"/>
    <property type="match status" value="1"/>
</dbReference>
<feature type="region of interest" description="Disordered" evidence="3">
    <location>
        <begin position="71"/>
        <end position="109"/>
    </location>
</feature>
<feature type="domain" description="SARAH" evidence="5">
    <location>
        <begin position="160"/>
        <end position="207"/>
    </location>
</feature>
<protein>
    <submittedName>
        <fullName evidence="7">Serine/threonine-protein kinase 3/4-like</fullName>
    </submittedName>
</protein>
<evidence type="ECO:0000313" key="6">
    <source>
        <dbReference type="Proteomes" id="UP000695023"/>
    </source>
</evidence>
<evidence type="ECO:0000256" key="2">
    <source>
        <dbReference type="ARBA" id="ARBA00022777"/>
    </source>
</evidence>
<dbReference type="GeneID" id="102200828"/>
<dbReference type="AlphaFoldDB" id="A0A9Y3S8X6"/>
<dbReference type="InterPro" id="IPR000719">
    <property type="entry name" value="Prot_kinase_dom"/>
</dbReference>
<dbReference type="Pfam" id="PF11629">
    <property type="entry name" value="Mst1_SARAH"/>
    <property type="match status" value="1"/>
</dbReference>
<sequence>MIPTNPPPTFRNPDLWSPGFRDFVSQCLVKNPENRATATQLLQHPFIKSAKPNSILRALITDAMEIKLKRQEEEQREQDADDDENSDEDEVDQGTMVRAGTGDSGTIRAAGSLGSSLGSTAGTMIEHDDTGTLQSQLGTMVINSNDDEDYDDDEDAGTMKTQVSTWSVEDLRLKLASLDPQMEQEIEEIRQRYQSKRQPILDAIEAKKRRQPNF</sequence>
<proteinExistence type="predicted"/>
<organism evidence="6 7">
    <name type="scientific">Pundamilia nyererei</name>
    <dbReference type="NCBI Taxonomy" id="303518"/>
    <lineage>
        <taxon>Eukaryota</taxon>
        <taxon>Metazoa</taxon>
        <taxon>Chordata</taxon>
        <taxon>Craniata</taxon>
        <taxon>Vertebrata</taxon>
        <taxon>Euteleostomi</taxon>
        <taxon>Actinopterygii</taxon>
        <taxon>Neopterygii</taxon>
        <taxon>Teleostei</taxon>
        <taxon>Neoteleostei</taxon>
        <taxon>Acanthomorphata</taxon>
        <taxon>Ovalentaria</taxon>
        <taxon>Cichlomorphae</taxon>
        <taxon>Cichliformes</taxon>
        <taxon>Cichlidae</taxon>
        <taxon>African cichlids</taxon>
        <taxon>Pseudocrenilabrinae</taxon>
        <taxon>Haplochromini</taxon>
        <taxon>Pundamilia</taxon>
    </lineage>
</organism>
<evidence type="ECO:0000259" key="5">
    <source>
        <dbReference type="PROSITE" id="PS50951"/>
    </source>
</evidence>
<keyword evidence="2" id="KW-0808">Transferase</keyword>
<keyword evidence="6" id="KW-1185">Reference proteome</keyword>
<evidence type="ECO:0000256" key="1">
    <source>
        <dbReference type="ARBA" id="ARBA00022527"/>
    </source>
</evidence>
<accession>A0A9Y3S8X6</accession>
<dbReference type="GO" id="GO:0007165">
    <property type="term" value="P:signal transduction"/>
    <property type="evidence" value="ECO:0007669"/>
    <property type="project" value="InterPro"/>
</dbReference>
<feature type="compositionally biased region" description="Acidic residues" evidence="3">
    <location>
        <begin position="74"/>
        <end position="92"/>
    </location>
</feature>
<dbReference type="PROSITE" id="PS50951">
    <property type="entry name" value="SARAH"/>
    <property type="match status" value="1"/>
</dbReference>
<keyword evidence="1" id="KW-0723">Serine/threonine-protein kinase</keyword>
<dbReference type="PROSITE" id="PS50011">
    <property type="entry name" value="PROTEIN_KINASE_DOM"/>
    <property type="match status" value="1"/>
</dbReference>
<evidence type="ECO:0000259" key="4">
    <source>
        <dbReference type="PROSITE" id="PS50011"/>
    </source>
</evidence>